<feature type="transmembrane region" description="Helical" evidence="1">
    <location>
        <begin position="21"/>
        <end position="39"/>
    </location>
</feature>
<dbReference type="GO" id="GO:0008757">
    <property type="term" value="F:S-adenosylmethionine-dependent methyltransferase activity"/>
    <property type="evidence" value="ECO:0007669"/>
    <property type="project" value="InterPro"/>
</dbReference>
<evidence type="ECO:0000259" key="2">
    <source>
        <dbReference type="Pfam" id="PF08241"/>
    </source>
</evidence>
<reference evidence="4" key="1">
    <citation type="submission" date="2018-05" db="EMBL/GenBank/DDBJ databases">
        <authorList>
            <person name="Nie L."/>
        </authorList>
    </citation>
    <scope>NUCLEOTIDE SEQUENCE [LARGE SCALE GENOMIC DNA]</scope>
    <source>
        <strain evidence="4">NL</strain>
    </source>
</reference>
<dbReference type="InterPro" id="IPR013216">
    <property type="entry name" value="Methyltransf_11"/>
</dbReference>
<proteinExistence type="predicted"/>
<dbReference type="SUPFAM" id="SSF53335">
    <property type="entry name" value="S-adenosyl-L-methionine-dependent methyltransferases"/>
    <property type="match status" value="1"/>
</dbReference>
<dbReference type="GO" id="GO:0032259">
    <property type="term" value="P:methylation"/>
    <property type="evidence" value="ECO:0007669"/>
    <property type="project" value="UniProtKB-KW"/>
</dbReference>
<evidence type="ECO:0000313" key="4">
    <source>
        <dbReference type="Proteomes" id="UP000248553"/>
    </source>
</evidence>
<gene>
    <name evidence="3" type="ORF">DLM85_00995</name>
</gene>
<dbReference type="AlphaFoldDB" id="A0A328BUB7"/>
<sequence>MERVRSPWEGTWNIVRFNWPFYAGAAAACALLWLLGAGLHQPLAWWLRLAALGVAGAALASLLVSAYVYDGSGMYRLDWLRGVAPPRPAAVVNVHAGFDESSHLLQHYLRPASLTVLDFYDPAAHTEPAIRRARRARPAFPGTRAVPTSQLPLPAQAADLVLLLLAAHEIRHEAERTAFFREAGRITRPGGRIVVVEHLRDATNFLAYSFGAFDFYSGRSWRRVFGRAGLRVVREQKITPFVSVFILTHADSAG</sequence>
<keyword evidence="1" id="KW-1133">Transmembrane helix</keyword>
<keyword evidence="4" id="KW-1185">Reference proteome</keyword>
<keyword evidence="1" id="KW-0472">Membrane</keyword>
<dbReference type="EMBL" id="QHKM01000001">
    <property type="protein sequence ID" value="RAK69474.1"/>
    <property type="molecule type" value="Genomic_DNA"/>
</dbReference>
<dbReference type="OrthoDB" id="9810615at2"/>
<comment type="caution">
    <text evidence="3">The sequence shown here is derived from an EMBL/GenBank/DDBJ whole genome shotgun (WGS) entry which is preliminary data.</text>
</comment>
<dbReference type="RefSeq" id="WP_111476210.1">
    <property type="nucleotide sequence ID" value="NZ_QHKM01000001.1"/>
</dbReference>
<evidence type="ECO:0000313" key="3">
    <source>
        <dbReference type="EMBL" id="RAK69474.1"/>
    </source>
</evidence>
<keyword evidence="3" id="KW-0808">Transferase</keyword>
<dbReference type="Gene3D" id="3.40.50.150">
    <property type="entry name" value="Vaccinia Virus protein VP39"/>
    <property type="match status" value="1"/>
</dbReference>
<protein>
    <submittedName>
        <fullName evidence="3">Methyltransferase</fullName>
    </submittedName>
</protein>
<organism evidence="3 4">
    <name type="scientific">Hymenobacter edaphi</name>
    <dbReference type="NCBI Taxonomy" id="2211146"/>
    <lineage>
        <taxon>Bacteria</taxon>
        <taxon>Pseudomonadati</taxon>
        <taxon>Bacteroidota</taxon>
        <taxon>Cytophagia</taxon>
        <taxon>Cytophagales</taxon>
        <taxon>Hymenobacteraceae</taxon>
        <taxon>Hymenobacter</taxon>
    </lineage>
</organism>
<keyword evidence="3" id="KW-0489">Methyltransferase</keyword>
<accession>A0A328BUB7</accession>
<feature type="domain" description="Methyltransferase type 11" evidence="2">
    <location>
        <begin position="138"/>
        <end position="195"/>
    </location>
</feature>
<feature type="transmembrane region" description="Helical" evidence="1">
    <location>
        <begin position="45"/>
        <end position="69"/>
    </location>
</feature>
<evidence type="ECO:0000256" key="1">
    <source>
        <dbReference type="SAM" id="Phobius"/>
    </source>
</evidence>
<keyword evidence="1" id="KW-0812">Transmembrane</keyword>
<dbReference type="Proteomes" id="UP000248553">
    <property type="component" value="Unassembled WGS sequence"/>
</dbReference>
<name>A0A328BUB7_9BACT</name>
<dbReference type="PROSITE" id="PS51257">
    <property type="entry name" value="PROKAR_LIPOPROTEIN"/>
    <property type="match status" value="1"/>
</dbReference>
<dbReference type="Pfam" id="PF08241">
    <property type="entry name" value="Methyltransf_11"/>
    <property type="match status" value="1"/>
</dbReference>
<dbReference type="InterPro" id="IPR029063">
    <property type="entry name" value="SAM-dependent_MTases_sf"/>
</dbReference>